<feature type="compositionally biased region" description="Polar residues" evidence="3">
    <location>
        <begin position="223"/>
        <end position="237"/>
    </location>
</feature>
<feature type="domain" description="SH3" evidence="4">
    <location>
        <begin position="274"/>
        <end position="342"/>
    </location>
</feature>
<gene>
    <name evidence="5" type="ORF">HK100_009862</name>
</gene>
<feature type="compositionally biased region" description="Low complexity" evidence="3">
    <location>
        <begin position="151"/>
        <end position="197"/>
    </location>
</feature>
<organism evidence="5 6">
    <name type="scientific">Physocladia obscura</name>
    <dbReference type="NCBI Taxonomy" id="109957"/>
    <lineage>
        <taxon>Eukaryota</taxon>
        <taxon>Fungi</taxon>
        <taxon>Fungi incertae sedis</taxon>
        <taxon>Chytridiomycota</taxon>
        <taxon>Chytridiomycota incertae sedis</taxon>
        <taxon>Chytridiomycetes</taxon>
        <taxon>Chytridiales</taxon>
        <taxon>Chytriomycetaceae</taxon>
        <taxon>Physocladia</taxon>
    </lineage>
</organism>
<evidence type="ECO:0000256" key="3">
    <source>
        <dbReference type="SAM" id="MobiDB-lite"/>
    </source>
</evidence>
<sequence length="516" mass="53430">MQYSSTPEPREFPAPPPTPSLSPRRSMFKLSTDKVWSDPVAGNSGGGSSSGSNNGRGSSGNNQNYECKPIPMTTFSATSRSSAALPKNRLIASWRVLTGVHPIAAPPPAVSAASVIAGSGAQSAIAPRMASTQSTDSVERNNNSSSDEKMPASNASPSSSSLSNTDQTITESATTSAAATGTPATIAGTSSSFFSPPTRTVTARLSILDTTDLNDLPSYELATQNNTDVATTSNAESVQPPQDKMEQQQSQQERPSQQQQQQQQQQSQQPQQPQRLPQVQVTHAHSPVGKDEIELRVGDIITLTPSTPDYEYNPNASFVRGLNENSGRTGLFPRHCVVPVTTTSVRGGGGGVSSPTAVAGADLAWWREQAVRFESVLRNPAVAADAVSVAVAAAAGSGGDGDKVRTAAGGGGSGIEEVSRTIPILEQLSQSQNDGGIASPLVPRIPAVSSLQVQTPPSQTQIAVVTAATVTPAPVSIAPTVTVQPQRSTIVGGFVPPVRVQSEAVVVRGDTPGDRA</sequence>
<feature type="region of interest" description="Disordered" evidence="3">
    <location>
        <begin position="223"/>
        <end position="292"/>
    </location>
</feature>
<evidence type="ECO:0000313" key="5">
    <source>
        <dbReference type="EMBL" id="KAJ3081518.1"/>
    </source>
</evidence>
<dbReference type="AlphaFoldDB" id="A0AAD5SPD8"/>
<comment type="caution">
    <text evidence="5">The sequence shown here is derived from an EMBL/GenBank/DDBJ whole genome shotgun (WGS) entry which is preliminary data.</text>
</comment>
<name>A0AAD5SPD8_9FUNG</name>
<evidence type="ECO:0000313" key="6">
    <source>
        <dbReference type="Proteomes" id="UP001211907"/>
    </source>
</evidence>
<feature type="compositionally biased region" description="Low complexity" evidence="3">
    <location>
        <begin position="239"/>
        <end position="280"/>
    </location>
</feature>
<dbReference type="SUPFAM" id="SSF50044">
    <property type="entry name" value="SH3-domain"/>
    <property type="match status" value="1"/>
</dbReference>
<evidence type="ECO:0000256" key="2">
    <source>
        <dbReference type="PROSITE-ProRule" id="PRU00192"/>
    </source>
</evidence>
<dbReference type="EMBL" id="JADGJH010005219">
    <property type="protein sequence ID" value="KAJ3081518.1"/>
    <property type="molecule type" value="Genomic_DNA"/>
</dbReference>
<evidence type="ECO:0000256" key="1">
    <source>
        <dbReference type="ARBA" id="ARBA00022443"/>
    </source>
</evidence>
<dbReference type="SMART" id="SM00326">
    <property type="entry name" value="SH3"/>
    <property type="match status" value="1"/>
</dbReference>
<dbReference type="InterPro" id="IPR001452">
    <property type="entry name" value="SH3_domain"/>
</dbReference>
<dbReference type="Proteomes" id="UP001211907">
    <property type="component" value="Unassembled WGS sequence"/>
</dbReference>
<keyword evidence="1 2" id="KW-0728">SH3 domain</keyword>
<dbReference type="Gene3D" id="2.30.30.40">
    <property type="entry name" value="SH3 Domains"/>
    <property type="match status" value="1"/>
</dbReference>
<reference evidence="5" key="1">
    <citation type="submission" date="2020-05" db="EMBL/GenBank/DDBJ databases">
        <title>Phylogenomic resolution of chytrid fungi.</title>
        <authorList>
            <person name="Stajich J.E."/>
            <person name="Amses K."/>
            <person name="Simmons R."/>
            <person name="Seto K."/>
            <person name="Myers J."/>
            <person name="Bonds A."/>
            <person name="Quandt C.A."/>
            <person name="Barry K."/>
            <person name="Liu P."/>
            <person name="Grigoriev I."/>
            <person name="Longcore J.E."/>
            <person name="James T.Y."/>
        </authorList>
    </citation>
    <scope>NUCLEOTIDE SEQUENCE</scope>
    <source>
        <strain evidence="5">JEL0513</strain>
    </source>
</reference>
<proteinExistence type="predicted"/>
<dbReference type="InterPro" id="IPR036028">
    <property type="entry name" value="SH3-like_dom_sf"/>
</dbReference>
<evidence type="ECO:0000259" key="4">
    <source>
        <dbReference type="PROSITE" id="PS50002"/>
    </source>
</evidence>
<protein>
    <recommendedName>
        <fullName evidence="4">SH3 domain-containing protein</fullName>
    </recommendedName>
</protein>
<dbReference type="Pfam" id="PF07653">
    <property type="entry name" value="SH3_2"/>
    <property type="match status" value="1"/>
</dbReference>
<accession>A0AAD5SPD8</accession>
<feature type="region of interest" description="Disordered" evidence="3">
    <location>
        <begin position="1"/>
        <end position="73"/>
    </location>
</feature>
<feature type="region of interest" description="Disordered" evidence="3">
    <location>
        <begin position="126"/>
        <end position="197"/>
    </location>
</feature>
<keyword evidence="6" id="KW-1185">Reference proteome</keyword>
<feature type="compositionally biased region" description="Polar residues" evidence="3">
    <location>
        <begin position="130"/>
        <end position="145"/>
    </location>
</feature>
<dbReference type="PROSITE" id="PS50002">
    <property type="entry name" value="SH3"/>
    <property type="match status" value="1"/>
</dbReference>
<feature type="compositionally biased region" description="Low complexity" evidence="3">
    <location>
        <begin position="50"/>
        <end position="62"/>
    </location>
</feature>